<protein>
    <submittedName>
        <fullName evidence="2">Extracellular solute-binding protein</fullName>
    </submittedName>
</protein>
<keyword evidence="1" id="KW-0732">Signal</keyword>
<evidence type="ECO:0000313" key="2">
    <source>
        <dbReference type="EMBL" id="GAA4250514.1"/>
    </source>
</evidence>
<dbReference type="SUPFAM" id="SSF53850">
    <property type="entry name" value="Periplasmic binding protein-like II"/>
    <property type="match status" value="1"/>
</dbReference>
<proteinExistence type="predicted"/>
<feature type="chain" id="PRO_5047358209" evidence="1">
    <location>
        <begin position="24"/>
        <end position="458"/>
    </location>
</feature>
<comment type="caution">
    <text evidence="2">The sequence shown here is derived from an EMBL/GenBank/DDBJ whole genome shotgun (WGS) entry which is preliminary data.</text>
</comment>
<evidence type="ECO:0000313" key="3">
    <source>
        <dbReference type="Proteomes" id="UP001500620"/>
    </source>
</evidence>
<accession>A0ABP8D9R9</accession>
<dbReference type="InterPro" id="IPR006059">
    <property type="entry name" value="SBP"/>
</dbReference>
<reference evidence="3" key="1">
    <citation type="journal article" date="2019" name="Int. J. Syst. Evol. Microbiol.">
        <title>The Global Catalogue of Microorganisms (GCM) 10K type strain sequencing project: providing services to taxonomists for standard genome sequencing and annotation.</title>
        <authorList>
            <consortium name="The Broad Institute Genomics Platform"/>
            <consortium name="The Broad Institute Genome Sequencing Center for Infectious Disease"/>
            <person name="Wu L."/>
            <person name="Ma J."/>
        </authorList>
    </citation>
    <scope>NUCLEOTIDE SEQUENCE [LARGE SCALE GENOMIC DNA]</scope>
    <source>
        <strain evidence="3">JCM 17441</strain>
    </source>
</reference>
<gene>
    <name evidence="2" type="ORF">GCM10022255_039490</name>
</gene>
<dbReference type="PROSITE" id="PS51318">
    <property type="entry name" value="TAT"/>
    <property type="match status" value="1"/>
</dbReference>
<dbReference type="InterPro" id="IPR050490">
    <property type="entry name" value="Bact_solute-bd_prot1"/>
</dbReference>
<dbReference type="Gene3D" id="3.40.190.10">
    <property type="entry name" value="Periplasmic binding protein-like II"/>
    <property type="match status" value="1"/>
</dbReference>
<feature type="signal peptide" evidence="1">
    <location>
        <begin position="1"/>
        <end position="23"/>
    </location>
</feature>
<dbReference type="Proteomes" id="UP001500620">
    <property type="component" value="Unassembled WGS sequence"/>
</dbReference>
<organism evidence="2 3">
    <name type="scientific">Dactylosporangium darangshiense</name>
    <dbReference type="NCBI Taxonomy" id="579108"/>
    <lineage>
        <taxon>Bacteria</taxon>
        <taxon>Bacillati</taxon>
        <taxon>Actinomycetota</taxon>
        <taxon>Actinomycetes</taxon>
        <taxon>Micromonosporales</taxon>
        <taxon>Micromonosporaceae</taxon>
        <taxon>Dactylosporangium</taxon>
    </lineage>
</organism>
<dbReference type="PANTHER" id="PTHR43649:SF14">
    <property type="entry name" value="BLR3389 PROTEIN"/>
    <property type="match status" value="1"/>
</dbReference>
<dbReference type="PANTHER" id="PTHR43649">
    <property type="entry name" value="ARABINOSE-BINDING PROTEIN-RELATED"/>
    <property type="match status" value="1"/>
</dbReference>
<dbReference type="EMBL" id="BAABAT010000009">
    <property type="protein sequence ID" value="GAA4250514.1"/>
    <property type="molecule type" value="Genomic_DNA"/>
</dbReference>
<sequence length="458" mass="48984">MWTSTHQLNRRKLLALTVAVTLAAVTLSGCTGSSSGPGAAATAPVGQADIDKAMSTPTTLTFWTWVPNIDREVALFQQKYPAIKVNVQNVGQGTDAYTKLRTALKAGTGAPDLAQIEYQYIPTFSITKSLVDLRPYGAADNRSKFVDWTWSQVTGPGGEILAYPQDTGPMGMLYRQDIFDKYGITVPKTWDEFAAAARKLHAADPNVFLTNMSANETAGWHGLMWQAGSRPYSVNGTTVGLAVDDAASKKVAGYWGGLAKDGVVSTDPDFTDNWFQGFNSGKYATWLTAAWGPVFLSGSAKGTAGKWRAAPLPQWDAGKQASGNWGGSTTAVIQGTKNPIAAAKFAEFLNTDPDSTKLFNSVQNFFPATKALLSDPAFAGQKSAFFGDQAVNQLFADISGTVDQGFQWPPFLDQSVKDWTETAGKALADKGDVAAATDQWQSRLTTYAKDQGFTVAAG</sequence>
<evidence type="ECO:0000256" key="1">
    <source>
        <dbReference type="SAM" id="SignalP"/>
    </source>
</evidence>
<name>A0ABP8D9R9_9ACTN</name>
<dbReference type="Pfam" id="PF01547">
    <property type="entry name" value="SBP_bac_1"/>
    <property type="match status" value="1"/>
</dbReference>
<keyword evidence="3" id="KW-1185">Reference proteome</keyword>
<dbReference type="InterPro" id="IPR006311">
    <property type="entry name" value="TAT_signal"/>
</dbReference>